<dbReference type="RefSeq" id="WP_345330734.1">
    <property type="nucleotide sequence ID" value="NZ_BAAAVH010000123.1"/>
</dbReference>
<keyword evidence="2" id="KW-1185">Reference proteome</keyword>
<gene>
    <name evidence="1" type="ORF">ACFP0N_17690</name>
</gene>
<accession>A0ABW1EXC9</accession>
<reference evidence="2" key="1">
    <citation type="journal article" date="2019" name="Int. J. Syst. Evol. Microbiol.">
        <title>The Global Catalogue of Microorganisms (GCM) 10K type strain sequencing project: providing services to taxonomists for standard genome sequencing and annotation.</title>
        <authorList>
            <consortium name="The Broad Institute Genomics Platform"/>
            <consortium name="The Broad Institute Genome Sequencing Center for Infectious Disease"/>
            <person name="Wu L."/>
            <person name="Ma J."/>
        </authorList>
    </citation>
    <scope>NUCLEOTIDE SEQUENCE [LARGE SCALE GENOMIC DNA]</scope>
    <source>
        <strain evidence="2">CGMCC 4.1469</strain>
    </source>
</reference>
<evidence type="ECO:0000313" key="1">
    <source>
        <dbReference type="EMBL" id="MFC5886802.1"/>
    </source>
</evidence>
<protein>
    <submittedName>
        <fullName evidence="1">Uncharacterized protein</fullName>
    </submittedName>
</protein>
<evidence type="ECO:0000313" key="2">
    <source>
        <dbReference type="Proteomes" id="UP001596067"/>
    </source>
</evidence>
<dbReference type="Proteomes" id="UP001596067">
    <property type="component" value="Unassembled WGS sequence"/>
</dbReference>
<organism evidence="1 2">
    <name type="scientific">Kitasatospora aburaviensis</name>
    <dbReference type="NCBI Taxonomy" id="67265"/>
    <lineage>
        <taxon>Bacteria</taxon>
        <taxon>Bacillati</taxon>
        <taxon>Actinomycetota</taxon>
        <taxon>Actinomycetes</taxon>
        <taxon>Kitasatosporales</taxon>
        <taxon>Streptomycetaceae</taxon>
        <taxon>Kitasatospora</taxon>
    </lineage>
</organism>
<comment type="caution">
    <text evidence="1">The sequence shown here is derived from an EMBL/GenBank/DDBJ whole genome shotgun (WGS) entry which is preliminary data.</text>
</comment>
<proteinExistence type="predicted"/>
<sequence>MPVTPPAELTVLTATLPSLLAAIPARPAAGGPDDSAAPRIDFVIDRDDHDGVTHARVYLNGTLVEARSAAHWSDNDVHPVVRFHLTDSGPCDDTQHHQWYAEALGGVATAPDDVRAFVAERARQYHPSDDCLDCLTQPVAAALPPGHTLPASRNLDDLTTNDLEDVHHAAAHIIRARLTAVVRRELRAAVAGIQIDGKPLTKAVLPVQASYVGTLGAYDLTEAALYGGTGRWVETDLSDATALVRAVEALANWRPAADGDPLQINL</sequence>
<dbReference type="EMBL" id="JBHSOD010000020">
    <property type="protein sequence ID" value="MFC5886802.1"/>
    <property type="molecule type" value="Genomic_DNA"/>
</dbReference>
<name>A0ABW1EXC9_9ACTN</name>